<dbReference type="InterPro" id="IPR000160">
    <property type="entry name" value="GGDEF_dom"/>
</dbReference>
<name>A0A4P9K5V3_9GAMM</name>
<sequence>MSSHFMKFFQIFYKTVFFLYLLFLTSITYAKDSIVFAVFQYRDEDKVVEQYEKLADYLSEKLDGVDVSLRVLDAKSMLDGVKNKQIDIIFVNPNLYELIRNETQLNGITATVQRSYKNQTMSSLGGVIFTRNDAKIANLYDLQGKKVAIASYNHAGGYRIPLYELKQQEVDVDDIVFDVRHQQDAVVEAVLQGEVDAGFVRTGILESWLDNNQLQLGQIRVLNQRKEERFPHLLSTNLYPEWPIIVLPGLPDDLVRDIAVALFNLRHDHPAAIQAGISGFIAPQDYLGFENLLRELRLAPYDQNPVNLQTMWEAYGFSIAVLITVFLSILISLVLTEQQRRQIFEQKQVLDKQHLIDELLLKMPNQFESMNERDFMQYVMEEIEKLTNSEISFIHFLDEEAQIIELVAWSSNTTQNYCNVSDYQTHYPVDKAGVWAEAARLKKSLVINDYASYPPKKGMPEGHAFLQRMVSLPVLEQGKVVMLAGVGNKPTDYTEKDVDVIQLICNETWRLIKEHRDRCAIQSERQKFERLLDHLGEGYMVFSHNGEAGVLNYVSAGFTSLFEQPVFAVQGQYWCEAVNWEPESIIKGQESVKRLMDQDVTQDHIMLSFFTPSGKKKTIFIHQSGVYEGNRLIFVEGLVVDITKRVLSEQKIRQAASVFNAANEGIIICNNQNEIIQVNRRFEKITGYAQEEVIGKNPSILSSGHQDGQFYKKLWNHLLLRDSWEGELWNRRKNGEVYPERLKITIIRNENNEIEYFIALMADITFEKESQRKLEKMAHYDALTGLPNRFLLSDRISQAIANSHRENVSVSVYFVDLDGFKAINDEYGHPAGDYLLKVIGDRFQKIVREGDTVARIGGDEFVLVVVNRNPSSGLDKIERRLLSSSLEPVYFEGHKLQVSSSIGVAELQPEDQFRDVGSEQLIRLADLAMYQAKELGKNRIYHHTWDSLNSEFDVLEAIERAELEVYFQPKVNFKTQFAHAFEALIRWNHPSKGFLTPIRFLDEIERQGQTIELTEFVLDQALAFLDKIKRQYGQCAISINIDSDYLLQEGLVDKLQAKFSKFPRLHYSELTLELLESSSLGDMKQAINAIFDVRRMGIKFAIDDFGTGHASLNYLKNLPVDQVKIDQEFIKGVFVDPSSVSIIEAITSMAEAFDMEVIAEGAETSEHIELLLMLGVEVIQGYAISRPMDESTTLEWLQSWQVHPRWASLKELDSWQKQVLKAKLSISSWVLNIEKHLLHDTPLNRMELSPENCKFGKWLRAKESQKIFEHEAYDRVEILHHQLHELADEVIENKTDEKLMKQQLVELKEIKANLIELLDTISVLE</sequence>
<dbReference type="PROSITE" id="PS50883">
    <property type="entry name" value="EAL"/>
    <property type="match status" value="1"/>
</dbReference>
<dbReference type="InterPro" id="IPR043128">
    <property type="entry name" value="Rev_trsase/Diguanyl_cyclase"/>
</dbReference>
<dbReference type="PROSITE" id="PS50113">
    <property type="entry name" value="PAC"/>
    <property type="match status" value="1"/>
</dbReference>
<feature type="domain" description="PAC" evidence="4">
    <location>
        <begin position="722"/>
        <end position="776"/>
    </location>
</feature>
<dbReference type="GO" id="GO:0003824">
    <property type="term" value="F:catalytic activity"/>
    <property type="evidence" value="ECO:0007669"/>
    <property type="project" value="UniProtKB-ARBA"/>
</dbReference>
<gene>
    <name evidence="7" type="ORF">FE785_06800</name>
</gene>
<dbReference type="InterPro" id="IPR029016">
    <property type="entry name" value="GAF-like_dom_sf"/>
</dbReference>
<evidence type="ECO:0000259" key="4">
    <source>
        <dbReference type="PROSITE" id="PS50113"/>
    </source>
</evidence>
<evidence type="ECO:0000256" key="2">
    <source>
        <dbReference type="SAM" id="Phobius"/>
    </source>
</evidence>
<protein>
    <submittedName>
        <fullName evidence="7">EAL domain-containing protein</fullName>
    </submittedName>
</protein>
<reference evidence="7 8" key="1">
    <citation type="submission" date="2019-05" db="EMBL/GenBank/DDBJ databases">
        <title>Thiomicrorhabdus sediminis sp. nov, a novel sulfur-oxidizing bacterium isolated from coastal sediment.</title>
        <authorList>
            <person name="Liu X."/>
        </authorList>
    </citation>
    <scope>NUCLEOTIDE SEQUENCE [LARGE SCALE GENOMIC DNA]</scope>
    <source>
        <strain evidence="7 8">G1</strain>
    </source>
</reference>
<evidence type="ECO:0000259" key="3">
    <source>
        <dbReference type="PROSITE" id="PS50112"/>
    </source>
</evidence>
<dbReference type="SMART" id="SM00086">
    <property type="entry name" value="PAC"/>
    <property type="match status" value="2"/>
</dbReference>
<dbReference type="CDD" id="cd01948">
    <property type="entry name" value="EAL"/>
    <property type="match status" value="1"/>
</dbReference>
<dbReference type="SMART" id="SM00091">
    <property type="entry name" value="PAS"/>
    <property type="match status" value="2"/>
</dbReference>
<dbReference type="NCBIfam" id="TIGR00254">
    <property type="entry name" value="GGDEF"/>
    <property type="match status" value="1"/>
</dbReference>
<dbReference type="SMART" id="SM00052">
    <property type="entry name" value="EAL"/>
    <property type="match status" value="1"/>
</dbReference>
<dbReference type="PANTHER" id="PTHR44757:SF2">
    <property type="entry name" value="BIOFILM ARCHITECTURE MAINTENANCE PROTEIN MBAA"/>
    <property type="match status" value="1"/>
</dbReference>
<dbReference type="InterPro" id="IPR001610">
    <property type="entry name" value="PAC"/>
</dbReference>
<dbReference type="NCBIfam" id="TIGR00229">
    <property type="entry name" value="sensory_box"/>
    <property type="match status" value="1"/>
</dbReference>
<dbReference type="Gene3D" id="3.30.450.20">
    <property type="entry name" value="PAS domain"/>
    <property type="match status" value="2"/>
</dbReference>
<dbReference type="Pfam" id="PF12974">
    <property type="entry name" value="Phosphonate-bd"/>
    <property type="match status" value="1"/>
</dbReference>
<dbReference type="Gene3D" id="3.30.450.40">
    <property type="match status" value="1"/>
</dbReference>
<dbReference type="Pfam" id="PF13185">
    <property type="entry name" value="GAF_2"/>
    <property type="match status" value="1"/>
</dbReference>
<dbReference type="Pfam" id="PF13682">
    <property type="entry name" value="CZB"/>
    <property type="match status" value="1"/>
</dbReference>
<keyword evidence="8" id="KW-1185">Reference proteome</keyword>
<dbReference type="CDD" id="cd01949">
    <property type="entry name" value="GGDEF"/>
    <property type="match status" value="1"/>
</dbReference>
<keyword evidence="2" id="KW-0472">Membrane</keyword>
<evidence type="ECO:0000313" key="8">
    <source>
        <dbReference type="Proteomes" id="UP000304864"/>
    </source>
</evidence>
<accession>A0A4P9K5V3</accession>
<organism evidence="7 8">
    <name type="scientific">Thiomicrorhabdus sediminis</name>
    <dbReference type="NCBI Taxonomy" id="2580412"/>
    <lineage>
        <taxon>Bacteria</taxon>
        <taxon>Pseudomonadati</taxon>
        <taxon>Pseudomonadota</taxon>
        <taxon>Gammaproteobacteria</taxon>
        <taxon>Thiotrichales</taxon>
        <taxon>Piscirickettsiaceae</taxon>
        <taxon>Thiomicrorhabdus</taxon>
    </lineage>
</organism>
<dbReference type="Gene3D" id="3.20.20.450">
    <property type="entry name" value="EAL domain"/>
    <property type="match status" value="1"/>
</dbReference>
<dbReference type="SUPFAM" id="SSF55781">
    <property type="entry name" value="GAF domain-like"/>
    <property type="match status" value="1"/>
</dbReference>
<dbReference type="Pfam" id="PF13426">
    <property type="entry name" value="PAS_9"/>
    <property type="match status" value="1"/>
</dbReference>
<dbReference type="FunFam" id="3.30.70.270:FF:000001">
    <property type="entry name" value="Diguanylate cyclase domain protein"/>
    <property type="match status" value="1"/>
</dbReference>
<dbReference type="InterPro" id="IPR052155">
    <property type="entry name" value="Biofilm_reg_signaling"/>
</dbReference>
<dbReference type="PANTHER" id="PTHR44757">
    <property type="entry name" value="DIGUANYLATE CYCLASE DGCP"/>
    <property type="match status" value="1"/>
</dbReference>
<dbReference type="InterPro" id="IPR025991">
    <property type="entry name" value="Chemoreceptor_zinc-bind_dom"/>
</dbReference>
<evidence type="ECO:0000259" key="6">
    <source>
        <dbReference type="PROSITE" id="PS50887"/>
    </source>
</evidence>
<dbReference type="CDD" id="cd00130">
    <property type="entry name" value="PAS"/>
    <property type="match status" value="1"/>
</dbReference>
<keyword evidence="2" id="KW-0812">Transmembrane</keyword>
<dbReference type="Gene3D" id="3.30.70.270">
    <property type="match status" value="1"/>
</dbReference>
<evidence type="ECO:0000313" key="7">
    <source>
        <dbReference type="EMBL" id="QCU90359.1"/>
    </source>
</evidence>
<dbReference type="InterPro" id="IPR029787">
    <property type="entry name" value="Nucleotide_cyclase"/>
</dbReference>
<dbReference type="SUPFAM" id="SSF55785">
    <property type="entry name" value="PYP-like sensor domain (PAS domain)"/>
    <property type="match status" value="2"/>
</dbReference>
<dbReference type="InterPro" id="IPR035965">
    <property type="entry name" value="PAS-like_dom_sf"/>
</dbReference>
<dbReference type="InterPro" id="IPR001633">
    <property type="entry name" value="EAL_dom"/>
</dbReference>
<evidence type="ECO:0000259" key="5">
    <source>
        <dbReference type="PROSITE" id="PS50883"/>
    </source>
</evidence>
<feature type="domain" description="PAS" evidence="3">
    <location>
        <begin position="648"/>
        <end position="697"/>
    </location>
</feature>
<feature type="domain" description="EAL" evidence="5">
    <location>
        <begin position="947"/>
        <end position="1201"/>
    </location>
</feature>
<dbReference type="Pfam" id="PF00563">
    <property type="entry name" value="EAL"/>
    <property type="match status" value="1"/>
</dbReference>
<dbReference type="Gene3D" id="1.20.120.30">
    <property type="entry name" value="Aspartate receptor, ligand-binding domain"/>
    <property type="match status" value="1"/>
</dbReference>
<dbReference type="SMART" id="SM00065">
    <property type="entry name" value="GAF"/>
    <property type="match status" value="1"/>
</dbReference>
<keyword evidence="2" id="KW-1133">Transmembrane helix</keyword>
<evidence type="ECO:0000256" key="1">
    <source>
        <dbReference type="ARBA" id="ARBA00001946"/>
    </source>
</evidence>
<comment type="cofactor">
    <cofactor evidence="1">
        <name>Mg(2+)</name>
        <dbReference type="ChEBI" id="CHEBI:18420"/>
    </cofactor>
</comment>
<dbReference type="Proteomes" id="UP000304864">
    <property type="component" value="Chromosome"/>
</dbReference>
<dbReference type="EMBL" id="CP040602">
    <property type="protein sequence ID" value="QCU90359.1"/>
    <property type="molecule type" value="Genomic_DNA"/>
</dbReference>
<dbReference type="KEGG" id="thig:FE785_06800"/>
<dbReference type="PROSITE" id="PS50112">
    <property type="entry name" value="PAS"/>
    <property type="match status" value="1"/>
</dbReference>
<dbReference type="SUPFAM" id="SSF53850">
    <property type="entry name" value="Periplasmic binding protein-like II"/>
    <property type="match status" value="1"/>
</dbReference>
<dbReference type="OrthoDB" id="9813913at2"/>
<dbReference type="Pfam" id="PF00990">
    <property type="entry name" value="GGDEF"/>
    <property type="match status" value="1"/>
</dbReference>
<proteinExistence type="predicted"/>
<feature type="domain" description="GGDEF" evidence="6">
    <location>
        <begin position="808"/>
        <end position="945"/>
    </location>
</feature>
<dbReference type="SMART" id="SM00267">
    <property type="entry name" value="GGDEF"/>
    <property type="match status" value="1"/>
</dbReference>
<dbReference type="InterPro" id="IPR000014">
    <property type="entry name" value="PAS"/>
</dbReference>
<dbReference type="SUPFAM" id="SSF55073">
    <property type="entry name" value="Nucleotide cyclase"/>
    <property type="match status" value="1"/>
</dbReference>
<dbReference type="InterPro" id="IPR035919">
    <property type="entry name" value="EAL_sf"/>
</dbReference>
<dbReference type="InterPro" id="IPR003018">
    <property type="entry name" value="GAF"/>
</dbReference>
<dbReference type="PROSITE" id="PS50887">
    <property type="entry name" value="GGDEF"/>
    <property type="match status" value="1"/>
</dbReference>
<dbReference type="Gene3D" id="3.40.190.10">
    <property type="entry name" value="Periplasmic binding protein-like II"/>
    <property type="match status" value="2"/>
</dbReference>
<dbReference type="InterPro" id="IPR000700">
    <property type="entry name" value="PAS-assoc_C"/>
</dbReference>
<feature type="transmembrane region" description="Helical" evidence="2">
    <location>
        <begin position="314"/>
        <end position="335"/>
    </location>
</feature>
<dbReference type="SUPFAM" id="SSF141868">
    <property type="entry name" value="EAL domain-like"/>
    <property type="match status" value="1"/>
</dbReference>